<dbReference type="OrthoDB" id="3043218at2759"/>
<organism evidence="2 3">
    <name type="scientific">Rhodocollybia butyracea</name>
    <dbReference type="NCBI Taxonomy" id="206335"/>
    <lineage>
        <taxon>Eukaryota</taxon>
        <taxon>Fungi</taxon>
        <taxon>Dikarya</taxon>
        <taxon>Basidiomycota</taxon>
        <taxon>Agaricomycotina</taxon>
        <taxon>Agaricomycetes</taxon>
        <taxon>Agaricomycetidae</taxon>
        <taxon>Agaricales</taxon>
        <taxon>Marasmiineae</taxon>
        <taxon>Omphalotaceae</taxon>
        <taxon>Rhodocollybia</taxon>
    </lineage>
</organism>
<dbReference type="EMBL" id="JADNRY010000446">
    <property type="protein sequence ID" value="KAF9052591.1"/>
    <property type="molecule type" value="Genomic_DNA"/>
</dbReference>
<keyword evidence="3" id="KW-1185">Reference proteome</keyword>
<accession>A0A9P5TXA3</accession>
<proteinExistence type="predicted"/>
<feature type="compositionally biased region" description="Polar residues" evidence="1">
    <location>
        <begin position="183"/>
        <end position="196"/>
    </location>
</feature>
<reference evidence="2" key="1">
    <citation type="submission" date="2020-11" db="EMBL/GenBank/DDBJ databases">
        <authorList>
            <consortium name="DOE Joint Genome Institute"/>
            <person name="Ahrendt S."/>
            <person name="Riley R."/>
            <person name="Andreopoulos W."/>
            <person name="Labutti K."/>
            <person name="Pangilinan J."/>
            <person name="Ruiz-Duenas F.J."/>
            <person name="Barrasa J.M."/>
            <person name="Sanchez-Garcia M."/>
            <person name="Camarero S."/>
            <person name="Miyauchi S."/>
            <person name="Serrano A."/>
            <person name="Linde D."/>
            <person name="Babiker R."/>
            <person name="Drula E."/>
            <person name="Ayuso-Fernandez I."/>
            <person name="Pacheco R."/>
            <person name="Padilla G."/>
            <person name="Ferreira P."/>
            <person name="Barriuso J."/>
            <person name="Kellner H."/>
            <person name="Castanera R."/>
            <person name="Alfaro M."/>
            <person name="Ramirez L."/>
            <person name="Pisabarro A.G."/>
            <person name="Kuo A."/>
            <person name="Tritt A."/>
            <person name="Lipzen A."/>
            <person name="He G."/>
            <person name="Yan M."/>
            <person name="Ng V."/>
            <person name="Cullen D."/>
            <person name="Martin F."/>
            <person name="Rosso M.-N."/>
            <person name="Henrissat B."/>
            <person name="Hibbett D."/>
            <person name="Martinez A.T."/>
            <person name="Grigoriev I.V."/>
        </authorList>
    </citation>
    <scope>NUCLEOTIDE SEQUENCE</scope>
    <source>
        <strain evidence="2">AH 40177</strain>
    </source>
</reference>
<name>A0A9P5TXA3_9AGAR</name>
<evidence type="ECO:0000313" key="2">
    <source>
        <dbReference type="EMBL" id="KAF9052591.1"/>
    </source>
</evidence>
<evidence type="ECO:0008006" key="4">
    <source>
        <dbReference type="Google" id="ProtNLM"/>
    </source>
</evidence>
<evidence type="ECO:0000313" key="3">
    <source>
        <dbReference type="Proteomes" id="UP000772434"/>
    </source>
</evidence>
<protein>
    <recommendedName>
        <fullName evidence="4">Myb/SANT-like domain-containing protein</fullName>
    </recommendedName>
</protein>
<evidence type="ECO:0000256" key="1">
    <source>
        <dbReference type="SAM" id="MobiDB-lite"/>
    </source>
</evidence>
<dbReference type="Proteomes" id="UP000772434">
    <property type="component" value="Unassembled WGS sequence"/>
</dbReference>
<sequence length="231" mass="25634">MGRTKNKGIGYTHDLHITRTSEHEYKNSEAADVKDKNAKWTLQCVLALISVLKPHLSAAGDGHKFKSAVYKEAAAYLNTRIIAGGPKKEKGVKDKVKDLLDIYDAVIYLKNNTSGLVWDDELGMNIGEEEEGIWKHIIVAKPACTPFKKSGWAIFYDVAELRPEKPKGSHTFRPTTGVHGTPGASSQSISFTPPGSPIHSQSVEDIVQVDLQCLEGKHIHYKKLVMREHHI</sequence>
<feature type="region of interest" description="Disordered" evidence="1">
    <location>
        <begin position="166"/>
        <end position="196"/>
    </location>
</feature>
<gene>
    <name evidence="2" type="ORF">BDP27DRAFT_1454534</name>
</gene>
<dbReference type="AlphaFoldDB" id="A0A9P5TXA3"/>
<comment type="caution">
    <text evidence="2">The sequence shown here is derived from an EMBL/GenBank/DDBJ whole genome shotgun (WGS) entry which is preliminary data.</text>
</comment>